<dbReference type="EMBL" id="JAGEOK010000031">
    <property type="protein sequence ID" value="MBO2443244.1"/>
    <property type="molecule type" value="Genomic_DNA"/>
</dbReference>
<dbReference type="Proteomes" id="UP000666915">
    <property type="component" value="Unassembled WGS sequence"/>
</dbReference>
<keyword evidence="2" id="KW-0812">Transmembrane</keyword>
<evidence type="ECO:0000313" key="3">
    <source>
        <dbReference type="EMBL" id="MBO2443244.1"/>
    </source>
</evidence>
<reference evidence="3 4" key="1">
    <citation type="submission" date="2021-03" db="EMBL/GenBank/DDBJ databases">
        <authorList>
            <person name="Kanchanasin P."/>
            <person name="Saeng-In P."/>
            <person name="Phongsopitanun W."/>
            <person name="Yuki M."/>
            <person name="Kudo T."/>
            <person name="Ohkuma M."/>
            <person name="Tanasupawat S."/>
        </authorList>
    </citation>
    <scope>NUCLEOTIDE SEQUENCE [LARGE SCALE GENOMIC DNA]</scope>
    <source>
        <strain evidence="3 4">L46</strain>
    </source>
</reference>
<feature type="region of interest" description="Disordered" evidence="1">
    <location>
        <begin position="477"/>
        <end position="507"/>
    </location>
</feature>
<comment type="caution">
    <text evidence="3">The sequence shown here is derived from an EMBL/GenBank/DDBJ whole genome shotgun (WGS) entry which is preliminary data.</text>
</comment>
<dbReference type="Gene3D" id="2.50.20.20">
    <property type="match status" value="1"/>
</dbReference>
<proteinExistence type="predicted"/>
<accession>A0ABS3RCC2</accession>
<keyword evidence="2" id="KW-1133">Transmembrane helix</keyword>
<evidence type="ECO:0000256" key="1">
    <source>
        <dbReference type="SAM" id="MobiDB-lite"/>
    </source>
</evidence>
<evidence type="ECO:0000256" key="2">
    <source>
        <dbReference type="SAM" id="Phobius"/>
    </source>
</evidence>
<feature type="compositionally biased region" description="Pro residues" evidence="1">
    <location>
        <begin position="30"/>
        <end position="41"/>
    </location>
</feature>
<dbReference type="RefSeq" id="WP_208271555.1">
    <property type="nucleotide sequence ID" value="NZ_BAAAGM010000018.1"/>
</dbReference>
<keyword evidence="4" id="KW-1185">Reference proteome</keyword>
<feature type="compositionally biased region" description="Pro residues" evidence="1">
    <location>
        <begin position="102"/>
        <end position="113"/>
    </location>
</feature>
<feature type="transmembrane region" description="Helical" evidence="2">
    <location>
        <begin position="121"/>
        <end position="142"/>
    </location>
</feature>
<organism evidence="3 4">
    <name type="scientific">Actinomadura nitritigenes</name>
    <dbReference type="NCBI Taxonomy" id="134602"/>
    <lineage>
        <taxon>Bacteria</taxon>
        <taxon>Bacillati</taxon>
        <taxon>Actinomycetota</taxon>
        <taxon>Actinomycetes</taxon>
        <taxon>Streptosporangiales</taxon>
        <taxon>Thermomonosporaceae</taxon>
        <taxon>Actinomadura</taxon>
    </lineage>
</organism>
<feature type="region of interest" description="Disordered" evidence="1">
    <location>
        <begin position="1"/>
        <end position="114"/>
    </location>
</feature>
<sequence>MSADQDDPSPESAPGRPAPDDVLVAGGPPRTAPAAPPPSPAPGATAPDGLPHHGPAPQDAGMYPQDAGMYPQDAGVPPQAPGMPGDPGMPGMAAPPGMAGMPLPPGIGGPPPHGGRLRKRLATGAGVAVVVAAAATVAVVFISDDDGPGKPRPKASSTAPSAWALEAGRQLTSGPGFRYQGTLTAANGRPVQADLQVTAAGSAVGTLTAGALSAEVVAAGGGTYIKAGTQFWREYAGESAHPDNYAGRWSKAPAAVPGFDVPDVLGAQAIAKTLTRAPAKPPTETVNGVRAYKIKTSAANYLLSSAAPYRLIAVQAAGADAARFGVADLPSPAALFARLRPRVKALAGAADPSLHFAPGKLAFVNCDQNTAGCTVRVPATLSSPDTVPDGARAALHASITSRGTPLGSCTASAPVPSDRSSVLTCTVAGRAWRAWVKSALDHPGSYPYSAQARVVGEALTAADVRTLLAKLDKERSAVVKSTLSGAPEKSGAPTGPRAAGTGGTTRP</sequence>
<evidence type="ECO:0000313" key="4">
    <source>
        <dbReference type="Proteomes" id="UP000666915"/>
    </source>
</evidence>
<protein>
    <submittedName>
        <fullName evidence="3">Uncharacterized protein</fullName>
    </submittedName>
</protein>
<keyword evidence="2" id="KW-0472">Membrane</keyword>
<gene>
    <name evidence="3" type="ORF">J4557_37530</name>
</gene>
<feature type="compositionally biased region" description="Low complexity" evidence="1">
    <location>
        <begin position="89"/>
        <end position="101"/>
    </location>
</feature>
<name>A0ABS3RCC2_9ACTN</name>